<dbReference type="AlphaFoldDB" id="A0A0F9A1M7"/>
<protein>
    <submittedName>
        <fullName evidence="1">Uncharacterized protein</fullName>
    </submittedName>
</protein>
<accession>A0A0F9A1M7</accession>
<name>A0A0F9A1M7_9ZZZZ</name>
<gene>
    <name evidence="1" type="ORF">LCGC14_2967600</name>
</gene>
<feature type="non-terminal residue" evidence="1">
    <location>
        <position position="1"/>
    </location>
</feature>
<dbReference type="EMBL" id="LAZR01060247">
    <property type="protein sequence ID" value="KKK66091.1"/>
    <property type="molecule type" value="Genomic_DNA"/>
</dbReference>
<evidence type="ECO:0000313" key="1">
    <source>
        <dbReference type="EMBL" id="KKK66091.1"/>
    </source>
</evidence>
<proteinExistence type="predicted"/>
<comment type="caution">
    <text evidence="1">The sequence shown here is derived from an EMBL/GenBank/DDBJ whole genome shotgun (WGS) entry which is preliminary data.</text>
</comment>
<sequence>DSMASSVDSITKIKGGIVVIPKGSNPLEIKKI</sequence>
<organism evidence="1">
    <name type="scientific">marine sediment metagenome</name>
    <dbReference type="NCBI Taxonomy" id="412755"/>
    <lineage>
        <taxon>unclassified sequences</taxon>
        <taxon>metagenomes</taxon>
        <taxon>ecological metagenomes</taxon>
    </lineage>
</organism>
<reference evidence="1" key="1">
    <citation type="journal article" date="2015" name="Nature">
        <title>Complex archaea that bridge the gap between prokaryotes and eukaryotes.</title>
        <authorList>
            <person name="Spang A."/>
            <person name="Saw J.H."/>
            <person name="Jorgensen S.L."/>
            <person name="Zaremba-Niedzwiedzka K."/>
            <person name="Martijn J."/>
            <person name="Lind A.E."/>
            <person name="van Eijk R."/>
            <person name="Schleper C."/>
            <person name="Guy L."/>
            <person name="Ettema T.J."/>
        </authorList>
    </citation>
    <scope>NUCLEOTIDE SEQUENCE</scope>
</reference>